<dbReference type="Gene3D" id="3.30.420.240">
    <property type="match status" value="1"/>
</dbReference>
<evidence type="ECO:0000256" key="3">
    <source>
        <dbReference type="ARBA" id="ARBA00022840"/>
    </source>
</evidence>
<gene>
    <name evidence="6" type="ORF">UFOVP407_50</name>
</gene>
<proteinExistence type="predicted"/>
<dbReference type="InterPro" id="IPR035421">
    <property type="entry name" value="Terminase_6C"/>
</dbReference>
<organism evidence="6">
    <name type="scientific">uncultured Caudovirales phage</name>
    <dbReference type="NCBI Taxonomy" id="2100421"/>
    <lineage>
        <taxon>Viruses</taxon>
        <taxon>Duplodnaviria</taxon>
        <taxon>Heunggongvirae</taxon>
        <taxon>Uroviricota</taxon>
        <taxon>Caudoviricetes</taxon>
        <taxon>Peduoviridae</taxon>
        <taxon>Maltschvirus</taxon>
        <taxon>Maltschvirus maltsch</taxon>
    </lineage>
</organism>
<keyword evidence="4" id="KW-0231">Viral genome packaging</keyword>
<evidence type="ECO:0000313" key="6">
    <source>
        <dbReference type="EMBL" id="CAB4140372.1"/>
    </source>
</evidence>
<dbReference type="InterPro" id="IPR027417">
    <property type="entry name" value="P-loop_NTPase"/>
</dbReference>
<reference evidence="6" key="1">
    <citation type="submission" date="2020-04" db="EMBL/GenBank/DDBJ databases">
        <authorList>
            <person name="Chiriac C."/>
            <person name="Salcher M."/>
            <person name="Ghai R."/>
            <person name="Kavagutti S V."/>
        </authorList>
    </citation>
    <scope>NUCLEOTIDE SEQUENCE</scope>
</reference>
<protein>
    <submittedName>
        <fullName evidence="6">COG5323 Uncharacterized conserved protein</fullName>
    </submittedName>
</protein>
<name>A0A6J5M2H4_9CAUD</name>
<keyword evidence="1" id="KW-1188">Viral release from host cell</keyword>
<dbReference type="Pfam" id="PF03237">
    <property type="entry name" value="Terminase_6N"/>
    <property type="match status" value="1"/>
</dbReference>
<dbReference type="Pfam" id="PF17289">
    <property type="entry name" value="Terminase_6C"/>
    <property type="match status" value="1"/>
</dbReference>
<dbReference type="GO" id="GO:0005524">
    <property type="term" value="F:ATP binding"/>
    <property type="evidence" value="ECO:0007669"/>
    <property type="project" value="UniProtKB-KW"/>
</dbReference>
<sequence length="454" mass="49623">MTQMLSPAQLLASLPEDQREAEIAKLPVEVRAHLRWHWPFFARPNQLPPDGNWSNWMILAGRGFGKTRTGAEFIRASVCGTTPMSGGAYGRIALIAETAADGRDVMVEGESGLLAIHPADFRPTYEPSKRRLTWPNGAVATLYNATEPDQLRGPQHDLAWCDELAKWALARETWDQLQFGLRLGEHPRTCITTTPRPIPVLKEIIGDARTVTTRGSTRDNTANLAPSFVETIFGRYAGTRLGRQELDAEILDDVPGALWTRAMIDGHRVTEPPEMARVVVAIDPSGTSGADDGDDIGIVVAGRGVDGRGYVLEDATCRLSPDGWARRAITAYHRWQADRIVAERNFGGAMVQAVVRGADASVPFKEVVASRGKAARAEPVSALYEQGRVSHVGAMHELEDQMMQFTASGYIGERSPDRADALVWALTEVMLGHQVQPRASAPATIPSLALRRRA</sequence>
<accession>A0A6J5M2H4</accession>
<feature type="domain" description="Terminase large subunit gp17-like C-terminal" evidence="5">
    <location>
        <begin position="281"/>
        <end position="426"/>
    </location>
</feature>
<evidence type="ECO:0000259" key="5">
    <source>
        <dbReference type="Pfam" id="PF17289"/>
    </source>
</evidence>
<keyword evidence="3" id="KW-0067">ATP-binding</keyword>
<evidence type="ECO:0000256" key="1">
    <source>
        <dbReference type="ARBA" id="ARBA00022612"/>
    </source>
</evidence>
<dbReference type="Gene3D" id="3.40.50.300">
    <property type="entry name" value="P-loop containing nucleotide triphosphate hydrolases"/>
    <property type="match status" value="1"/>
</dbReference>
<dbReference type="EMBL" id="LR796379">
    <property type="protein sequence ID" value="CAB4140372.1"/>
    <property type="molecule type" value="Genomic_DNA"/>
</dbReference>
<keyword evidence="2" id="KW-0547">Nucleotide-binding</keyword>
<evidence type="ECO:0000256" key="2">
    <source>
        <dbReference type="ARBA" id="ARBA00022741"/>
    </source>
</evidence>
<evidence type="ECO:0000256" key="4">
    <source>
        <dbReference type="ARBA" id="ARBA00023219"/>
    </source>
</evidence>